<keyword evidence="5" id="KW-0805">Transcription regulation</keyword>
<feature type="domain" description="HTH araC/xylS-type" evidence="9">
    <location>
        <begin position="367"/>
        <end position="465"/>
    </location>
</feature>
<reference evidence="11 12" key="1">
    <citation type="submission" date="2019-10" db="EMBL/GenBank/DDBJ databases">
        <title>Description of Paenibacillus humi sp. nov.</title>
        <authorList>
            <person name="Carlier A."/>
            <person name="Qi S."/>
        </authorList>
    </citation>
    <scope>NUCLEOTIDE SEQUENCE [LARGE SCALE GENOMIC DNA]</scope>
    <source>
        <strain evidence="11 12">LMG 31461</strain>
    </source>
</reference>
<evidence type="ECO:0000256" key="4">
    <source>
        <dbReference type="ARBA" id="ARBA00023012"/>
    </source>
</evidence>
<keyword evidence="2" id="KW-0963">Cytoplasm</keyword>
<comment type="subcellular location">
    <subcellularLocation>
        <location evidence="1">Cytoplasm</location>
    </subcellularLocation>
</comment>
<dbReference type="Pfam" id="PF00072">
    <property type="entry name" value="Response_reg"/>
    <property type="match status" value="1"/>
</dbReference>
<dbReference type="Proteomes" id="UP000653578">
    <property type="component" value="Unassembled WGS sequence"/>
</dbReference>
<dbReference type="Gene3D" id="1.10.10.60">
    <property type="entry name" value="Homeodomain-like"/>
    <property type="match status" value="2"/>
</dbReference>
<proteinExistence type="predicted"/>
<dbReference type="PANTHER" id="PTHR42713:SF3">
    <property type="entry name" value="TRANSCRIPTIONAL REGULATORY PROTEIN HPTR"/>
    <property type="match status" value="1"/>
</dbReference>
<keyword evidence="4" id="KW-0902">Two-component regulatory system</keyword>
<dbReference type="PROSITE" id="PS50110">
    <property type="entry name" value="RESPONSE_REGULATORY"/>
    <property type="match status" value="1"/>
</dbReference>
<dbReference type="InterPro" id="IPR011006">
    <property type="entry name" value="CheY-like_superfamily"/>
</dbReference>
<comment type="caution">
    <text evidence="11">The sequence shown here is derived from an EMBL/GenBank/DDBJ whole genome shotgun (WGS) entry which is preliminary data.</text>
</comment>
<dbReference type="PRINTS" id="PR00032">
    <property type="entry name" value="HTHARAC"/>
</dbReference>
<evidence type="ECO:0000256" key="5">
    <source>
        <dbReference type="ARBA" id="ARBA00023015"/>
    </source>
</evidence>
<dbReference type="InterPro" id="IPR051552">
    <property type="entry name" value="HptR"/>
</dbReference>
<dbReference type="SMART" id="SM00342">
    <property type="entry name" value="HTH_ARAC"/>
    <property type="match status" value="1"/>
</dbReference>
<evidence type="ECO:0000256" key="8">
    <source>
        <dbReference type="PROSITE-ProRule" id="PRU00169"/>
    </source>
</evidence>
<evidence type="ECO:0000313" key="11">
    <source>
        <dbReference type="EMBL" id="NOU63980.1"/>
    </source>
</evidence>
<feature type="domain" description="Response regulatory" evidence="10">
    <location>
        <begin position="3"/>
        <end position="120"/>
    </location>
</feature>
<keyword evidence="3 8" id="KW-0597">Phosphoprotein</keyword>
<dbReference type="InterPro" id="IPR009057">
    <property type="entry name" value="Homeodomain-like_sf"/>
</dbReference>
<sequence>MIKAIVVDDERLVRKGIISMVDWSAQGIDIIGEAANGKSALDMLRTLEIDLLITDITMPGMSGFELIQQVNVMPRRIWTVVLTCHHEFNYVQEALRLGAIDYLVKTLLDMENFEETVGRIVDRIHTEEKYLLERQSETHSKNHSEHSGIVFCSLDEAPPGSELLQQPFIRKHRIVEIADDVWFLPLRQPYSYDDLVKIIDDMVLRRWCAVFVSGLDGKPIEQVTRLLVKCIKNMVFYTFRPETILMRIAYADLEQQFGGKKTSAVEACLSNWMQFTWTINKAEWSMLMEETEDIHPEYDQIHLVIKRIVSDWEEVFHWHTAAPQLAATMKRIRFWYEWKGWSAEYAAHIQLKTYELSVTTEVMSSLVRSIRLMQMNLGFDLNQEAVAKEVNMSRSYFSQCFKKLVKESFGDYLRALRVKQAKNLLEFSDMAIYEIAASVGFSDDKYFSRVFREKAGMLPTEYRMARKRKWFDEG</sequence>
<keyword evidence="6" id="KW-0238">DNA-binding</keyword>
<protein>
    <submittedName>
        <fullName evidence="11">Response regulator</fullName>
    </submittedName>
</protein>
<evidence type="ECO:0000256" key="2">
    <source>
        <dbReference type="ARBA" id="ARBA00022490"/>
    </source>
</evidence>
<dbReference type="SMART" id="SM00448">
    <property type="entry name" value="REC"/>
    <property type="match status" value="1"/>
</dbReference>
<evidence type="ECO:0000259" key="9">
    <source>
        <dbReference type="PROSITE" id="PS01124"/>
    </source>
</evidence>
<evidence type="ECO:0000313" key="12">
    <source>
        <dbReference type="Proteomes" id="UP000653578"/>
    </source>
</evidence>
<dbReference type="CDD" id="cd17536">
    <property type="entry name" value="REC_YesN-like"/>
    <property type="match status" value="1"/>
</dbReference>
<dbReference type="PANTHER" id="PTHR42713">
    <property type="entry name" value="HISTIDINE KINASE-RELATED"/>
    <property type="match status" value="1"/>
</dbReference>
<dbReference type="InterPro" id="IPR020449">
    <property type="entry name" value="Tscrpt_reg_AraC-type_HTH"/>
</dbReference>
<evidence type="ECO:0000256" key="1">
    <source>
        <dbReference type="ARBA" id="ARBA00004496"/>
    </source>
</evidence>
<dbReference type="SUPFAM" id="SSF52172">
    <property type="entry name" value="CheY-like"/>
    <property type="match status" value="1"/>
</dbReference>
<evidence type="ECO:0000259" key="10">
    <source>
        <dbReference type="PROSITE" id="PS50110"/>
    </source>
</evidence>
<keyword evidence="7" id="KW-0804">Transcription</keyword>
<gene>
    <name evidence="11" type="ORF">GC096_08070</name>
</gene>
<dbReference type="InterPro" id="IPR018060">
    <property type="entry name" value="HTH_AraC"/>
</dbReference>
<dbReference type="SUPFAM" id="SSF46689">
    <property type="entry name" value="Homeodomain-like"/>
    <property type="match status" value="2"/>
</dbReference>
<dbReference type="PROSITE" id="PS00041">
    <property type="entry name" value="HTH_ARAC_FAMILY_1"/>
    <property type="match status" value="1"/>
</dbReference>
<dbReference type="Pfam" id="PF12833">
    <property type="entry name" value="HTH_18"/>
    <property type="match status" value="1"/>
</dbReference>
<dbReference type="InterPro" id="IPR001789">
    <property type="entry name" value="Sig_transdc_resp-reg_receiver"/>
</dbReference>
<dbReference type="PROSITE" id="PS01124">
    <property type="entry name" value="HTH_ARAC_FAMILY_2"/>
    <property type="match status" value="1"/>
</dbReference>
<evidence type="ECO:0000256" key="7">
    <source>
        <dbReference type="ARBA" id="ARBA00023163"/>
    </source>
</evidence>
<evidence type="ECO:0000256" key="6">
    <source>
        <dbReference type="ARBA" id="ARBA00023125"/>
    </source>
</evidence>
<evidence type="ECO:0000256" key="3">
    <source>
        <dbReference type="ARBA" id="ARBA00022553"/>
    </source>
</evidence>
<dbReference type="EMBL" id="WHNY01000026">
    <property type="protein sequence ID" value="NOU63980.1"/>
    <property type="molecule type" value="Genomic_DNA"/>
</dbReference>
<dbReference type="Gene3D" id="3.40.50.2300">
    <property type="match status" value="1"/>
</dbReference>
<dbReference type="RefSeq" id="WP_171629722.1">
    <property type="nucleotide sequence ID" value="NZ_WHNY01000026.1"/>
</dbReference>
<dbReference type="InterPro" id="IPR018062">
    <property type="entry name" value="HTH_AraC-typ_CS"/>
</dbReference>
<name>A0ABX1X7K7_9BACL</name>
<keyword evidence="12" id="KW-1185">Reference proteome</keyword>
<feature type="modified residue" description="4-aspartylphosphate" evidence="8">
    <location>
        <position position="55"/>
    </location>
</feature>
<accession>A0ABX1X7K7</accession>
<organism evidence="11 12">
    <name type="scientific">Paenibacillus plantarum</name>
    <dbReference type="NCBI Taxonomy" id="2654975"/>
    <lineage>
        <taxon>Bacteria</taxon>
        <taxon>Bacillati</taxon>
        <taxon>Bacillota</taxon>
        <taxon>Bacilli</taxon>
        <taxon>Bacillales</taxon>
        <taxon>Paenibacillaceae</taxon>
        <taxon>Paenibacillus</taxon>
    </lineage>
</organism>